<dbReference type="Proteomes" id="UP001642360">
    <property type="component" value="Unassembled WGS sequence"/>
</dbReference>
<dbReference type="Gene3D" id="1.10.510.10">
    <property type="entry name" value="Transferase(Phosphotransferase) domain 1"/>
    <property type="match status" value="1"/>
</dbReference>
<evidence type="ECO:0000313" key="6">
    <source>
        <dbReference type="EMBL" id="CAK9148048.1"/>
    </source>
</evidence>
<dbReference type="InterPro" id="IPR011009">
    <property type="entry name" value="Kinase-like_dom_sf"/>
</dbReference>
<dbReference type="GO" id="GO:0005524">
    <property type="term" value="F:ATP binding"/>
    <property type="evidence" value="ECO:0007669"/>
    <property type="project" value="UniProtKB-KW"/>
</dbReference>
<keyword evidence="1" id="KW-0808">Transferase</keyword>
<dbReference type="GO" id="GO:0016301">
    <property type="term" value="F:kinase activity"/>
    <property type="evidence" value="ECO:0007669"/>
    <property type="project" value="UniProtKB-KW"/>
</dbReference>
<feature type="region of interest" description="Disordered" evidence="5">
    <location>
        <begin position="88"/>
        <end position="114"/>
    </location>
</feature>
<dbReference type="InterPro" id="IPR052059">
    <property type="entry name" value="CR_Ser/Thr_kinase"/>
</dbReference>
<evidence type="ECO:0000256" key="3">
    <source>
        <dbReference type="ARBA" id="ARBA00022777"/>
    </source>
</evidence>
<dbReference type="PANTHER" id="PTHR47973">
    <property type="entry name" value="CYSTEINE-RICH RECEPTOR-LIKE PROTEIN KINASE 3"/>
    <property type="match status" value="1"/>
</dbReference>
<evidence type="ECO:0000256" key="1">
    <source>
        <dbReference type="ARBA" id="ARBA00022679"/>
    </source>
</evidence>
<reference evidence="6 7" key="1">
    <citation type="submission" date="2024-02" db="EMBL/GenBank/DDBJ databases">
        <authorList>
            <person name="Vignale AGUSTIN F."/>
            <person name="Sosa J E."/>
            <person name="Modenutti C."/>
        </authorList>
    </citation>
    <scope>NUCLEOTIDE SEQUENCE [LARGE SCALE GENOMIC DNA]</scope>
</reference>
<keyword evidence="4" id="KW-0067">ATP-binding</keyword>
<accession>A0ABC8RZ79</accession>
<evidence type="ECO:0000256" key="5">
    <source>
        <dbReference type="SAM" id="MobiDB-lite"/>
    </source>
</evidence>
<keyword evidence="7" id="KW-1185">Reference proteome</keyword>
<keyword evidence="3" id="KW-0418">Kinase</keyword>
<evidence type="ECO:0000313" key="7">
    <source>
        <dbReference type="Proteomes" id="UP001642360"/>
    </source>
</evidence>
<dbReference type="EMBL" id="CAUOFW020001725">
    <property type="protein sequence ID" value="CAK9148048.1"/>
    <property type="molecule type" value="Genomic_DNA"/>
</dbReference>
<evidence type="ECO:0000256" key="4">
    <source>
        <dbReference type="ARBA" id="ARBA00022840"/>
    </source>
</evidence>
<gene>
    <name evidence="6" type="ORF">ILEXP_LOCUS15979</name>
</gene>
<dbReference type="AlphaFoldDB" id="A0ABC8RZ79"/>
<name>A0ABC8RZ79_9AQUA</name>
<evidence type="ECO:0000256" key="2">
    <source>
        <dbReference type="ARBA" id="ARBA00022741"/>
    </source>
</evidence>
<feature type="compositionally biased region" description="Low complexity" evidence="5">
    <location>
        <begin position="88"/>
        <end position="101"/>
    </location>
</feature>
<sequence>MTAYVLQQQGNLIQLVDQALGSDFSRKDAITILDLAMMCTNPSPTLRPTMSEVVKIMEGKTKIISSRISAPYPMDEFTTAKAIAALSQSSQSGSTSQEGASNTTLSHSASKEIEESTLSADYAAEMINGQRGISATETS</sequence>
<protein>
    <submittedName>
        <fullName evidence="6">Uncharacterized protein</fullName>
    </submittedName>
</protein>
<keyword evidence="2" id="KW-0547">Nucleotide-binding</keyword>
<proteinExistence type="predicted"/>
<organism evidence="6 7">
    <name type="scientific">Ilex paraguariensis</name>
    <name type="common">yerba mate</name>
    <dbReference type="NCBI Taxonomy" id="185542"/>
    <lineage>
        <taxon>Eukaryota</taxon>
        <taxon>Viridiplantae</taxon>
        <taxon>Streptophyta</taxon>
        <taxon>Embryophyta</taxon>
        <taxon>Tracheophyta</taxon>
        <taxon>Spermatophyta</taxon>
        <taxon>Magnoliopsida</taxon>
        <taxon>eudicotyledons</taxon>
        <taxon>Gunneridae</taxon>
        <taxon>Pentapetalae</taxon>
        <taxon>asterids</taxon>
        <taxon>campanulids</taxon>
        <taxon>Aquifoliales</taxon>
        <taxon>Aquifoliaceae</taxon>
        <taxon>Ilex</taxon>
    </lineage>
</organism>
<comment type="caution">
    <text evidence="6">The sequence shown here is derived from an EMBL/GenBank/DDBJ whole genome shotgun (WGS) entry which is preliminary data.</text>
</comment>
<dbReference type="SUPFAM" id="SSF56112">
    <property type="entry name" value="Protein kinase-like (PK-like)"/>
    <property type="match status" value="1"/>
</dbReference>